<keyword evidence="3" id="KW-1185">Reference proteome</keyword>
<dbReference type="GO" id="GO:0004672">
    <property type="term" value="F:protein kinase activity"/>
    <property type="evidence" value="ECO:0007669"/>
    <property type="project" value="InterPro"/>
</dbReference>
<dbReference type="PROSITE" id="PS00108">
    <property type="entry name" value="PROTEIN_KINASE_ST"/>
    <property type="match status" value="1"/>
</dbReference>
<gene>
    <name evidence="2" type="ORF">N0V93_010170</name>
</gene>
<dbReference type="InterPro" id="IPR041726">
    <property type="entry name" value="ACAD10_11_N"/>
</dbReference>
<dbReference type="InterPro" id="IPR008271">
    <property type="entry name" value="Ser/Thr_kinase_AS"/>
</dbReference>
<dbReference type="PANTHER" id="PTHR47829:SF1">
    <property type="entry name" value="HAD FAMILY PHOSPHATASE"/>
    <property type="match status" value="1"/>
</dbReference>
<reference evidence="2" key="1">
    <citation type="submission" date="2022-10" db="EMBL/GenBank/DDBJ databases">
        <title>Tapping the CABI collections for fungal endophytes: first genome assemblies for Collariella, Neodidymelliopsis, Ascochyta clinopodiicola, Didymella pomorum, Didymosphaeria variabile, Neocosmospora piperis and Neocucurbitaria cava.</title>
        <authorList>
            <person name="Hill R."/>
        </authorList>
    </citation>
    <scope>NUCLEOTIDE SEQUENCE</scope>
    <source>
        <strain evidence="2">IMI 355082</strain>
    </source>
</reference>
<accession>A0A9W8YIQ2</accession>
<dbReference type="SUPFAM" id="SSF56112">
    <property type="entry name" value="Protein kinase-like (PK-like)"/>
    <property type="match status" value="1"/>
</dbReference>
<protein>
    <recommendedName>
        <fullName evidence="1">Aminoglycoside phosphotransferase domain-containing protein</fullName>
    </recommendedName>
</protein>
<dbReference type="PANTHER" id="PTHR47829">
    <property type="entry name" value="HYDROLASE, PUTATIVE (AFU_ORTHOLOGUE AFUA_1G12880)-RELATED"/>
    <property type="match status" value="1"/>
</dbReference>
<feature type="domain" description="Aminoglycoside phosphotransferase" evidence="1">
    <location>
        <begin position="30"/>
        <end position="269"/>
    </location>
</feature>
<dbReference type="InterPro" id="IPR011009">
    <property type="entry name" value="Kinase-like_dom_sf"/>
</dbReference>
<dbReference type="Proteomes" id="UP001140453">
    <property type="component" value="Unassembled WGS sequence"/>
</dbReference>
<organism evidence="2 3">
    <name type="scientific">Gnomoniopsis smithogilvyi</name>
    <dbReference type="NCBI Taxonomy" id="1191159"/>
    <lineage>
        <taxon>Eukaryota</taxon>
        <taxon>Fungi</taxon>
        <taxon>Dikarya</taxon>
        <taxon>Ascomycota</taxon>
        <taxon>Pezizomycotina</taxon>
        <taxon>Sordariomycetes</taxon>
        <taxon>Sordariomycetidae</taxon>
        <taxon>Diaporthales</taxon>
        <taxon>Gnomoniaceae</taxon>
        <taxon>Gnomoniopsis</taxon>
    </lineage>
</organism>
<dbReference type="Pfam" id="PF01636">
    <property type="entry name" value="APH"/>
    <property type="match status" value="1"/>
</dbReference>
<evidence type="ECO:0000313" key="3">
    <source>
        <dbReference type="Proteomes" id="UP001140453"/>
    </source>
</evidence>
<dbReference type="EMBL" id="JAPEVB010000007">
    <property type="protein sequence ID" value="KAJ4385740.1"/>
    <property type="molecule type" value="Genomic_DNA"/>
</dbReference>
<name>A0A9W8YIQ2_9PEZI</name>
<dbReference type="InterPro" id="IPR052898">
    <property type="entry name" value="ACAD10-like"/>
</dbReference>
<dbReference type="AlphaFoldDB" id="A0A9W8YIQ2"/>
<dbReference type="OrthoDB" id="191037at2759"/>
<evidence type="ECO:0000313" key="2">
    <source>
        <dbReference type="EMBL" id="KAJ4385740.1"/>
    </source>
</evidence>
<dbReference type="Gene3D" id="3.90.1200.10">
    <property type="match status" value="1"/>
</dbReference>
<evidence type="ECO:0000259" key="1">
    <source>
        <dbReference type="Pfam" id="PF01636"/>
    </source>
</evidence>
<dbReference type="CDD" id="cd05154">
    <property type="entry name" value="ACAD10_11_N-like"/>
    <property type="match status" value="1"/>
</dbReference>
<dbReference type="InterPro" id="IPR002575">
    <property type="entry name" value="Aminoglycoside_PTrfase"/>
</dbReference>
<sequence length="383" mass="42545">MAGRVRQPIDVKSLETYLQNNVPDISLPLDIKQFGYGQSNPTYLLTSKSTGQGYVLRKKPPGKLLSQTAHKVEREYRIIKALEFTDVPVPKTYCLCEDSDVIGTPFYIMEFLKGRIFEDATMPSVSPSERHALWHSAVTTLAKFHAVDFRAPSLNLSTFGKSSGFYSRQLLTWKAICEAQAQATDVDTHKPVGPLHPQLDSLIDFFGDTTLQPQDRATLVHGDFKIDNLMFHPTEPRVIGILDWEMSTVGHPLSDVMNLLNPFFMAVQMAAPQNSDLSFPHFANAEVFLPGRTPGLPTAEEALAWYVEGGKGKYDPRPDLGWGNAFHAFRSAGILQGIAARVARRQASSEFAAKYAGSFKGLGELAWRLAEDEKAKRKTKGKL</sequence>
<comment type="caution">
    <text evidence="2">The sequence shown here is derived from an EMBL/GenBank/DDBJ whole genome shotgun (WGS) entry which is preliminary data.</text>
</comment>
<dbReference type="Gene3D" id="3.30.200.20">
    <property type="entry name" value="Phosphorylase Kinase, domain 1"/>
    <property type="match status" value="1"/>
</dbReference>
<proteinExistence type="predicted"/>